<dbReference type="Pfam" id="PF00775">
    <property type="entry name" value="Dioxygenase_C"/>
    <property type="match status" value="1"/>
</dbReference>
<dbReference type="RefSeq" id="XP_007838074.1">
    <property type="nucleotide sequence ID" value="XM_007839883.1"/>
</dbReference>
<dbReference type="SUPFAM" id="SSF49482">
    <property type="entry name" value="Aromatic compound dioxygenase"/>
    <property type="match status" value="1"/>
</dbReference>
<gene>
    <name evidence="3" type="ORF">PFICI_11302</name>
</gene>
<dbReference type="AlphaFoldDB" id="W3WU70"/>
<evidence type="ECO:0000259" key="2">
    <source>
        <dbReference type="Pfam" id="PF00775"/>
    </source>
</evidence>
<evidence type="ECO:0000313" key="3">
    <source>
        <dbReference type="EMBL" id="ETS77428.1"/>
    </source>
</evidence>
<feature type="domain" description="Intradiol ring-cleavage dioxygenases" evidence="2">
    <location>
        <begin position="132"/>
        <end position="262"/>
    </location>
</feature>
<dbReference type="InterPro" id="IPR015889">
    <property type="entry name" value="Intradiol_dOase_core"/>
</dbReference>
<dbReference type="KEGG" id="pfy:PFICI_11302"/>
<proteinExistence type="predicted"/>
<keyword evidence="1" id="KW-0732">Signal</keyword>
<dbReference type="InParanoid" id="W3WU70"/>
<dbReference type="OrthoDB" id="121380at2759"/>
<dbReference type="PANTHER" id="PTHR34315">
    <property type="match status" value="1"/>
</dbReference>
<dbReference type="Gene3D" id="2.60.130.10">
    <property type="entry name" value="Aromatic compound dioxygenase"/>
    <property type="match status" value="1"/>
</dbReference>
<organism evidence="3 4">
    <name type="scientific">Pestalotiopsis fici (strain W106-1 / CGMCC3.15140)</name>
    <dbReference type="NCBI Taxonomy" id="1229662"/>
    <lineage>
        <taxon>Eukaryota</taxon>
        <taxon>Fungi</taxon>
        <taxon>Dikarya</taxon>
        <taxon>Ascomycota</taxon>
        <taxon>Pezizomycotina</taxon>
        <taxon>Sordariomycetes</taxon>
        <taxon>Xylariomycetidae</taxon>
        <taxon>Amphisphaeriales</taxon>
        <taxon>Sporocadaceae</taxon>
        <taxon>Pestalotiopsis</taxon>
    </lineage>
</organism>
<dbReference type="EMBL" id="KI912116">
    <property type="protein sequence ID" value="ETS77428.1"/>
    <property type="molecule type" value="Genomic_DNA"/>
</dbReference>
<dbReference type="CDD" id="cd03457">
    <property type="entry name" value="intradiol_dioxygenase_like"/>
    <property type="match status" value="1"/>
</dbReference>
<sequence length="345" mass="37037">MLGFKTLLLSLEIASTVAHPGEKHSVLAREGHEHRSAVAQAQRSLSFKAETSVAVALKSRAVARRAKIAATIREKRAIQNKPLVSRDLEQLEAYDATSHDIFGSNSTTGLTPQAILGPYFVAGEWLRTDITEGTQGVPLHLDIQFVDIATFNPIPRLAVDVWHCNATGVYSGINATLGQGGLNTTFLRGVSITDDDGVVQFDTLFPGHYSGRSQHIHVIGTENARFLHNGTYLNGTARHIGQIFFNQDLISEVETTEPYVQNTVNITTNVEDLIAPDAATATYDPLADYVRLGDSISDGLLSFITIGINTTADYSANIIPASHYYETGGVDTGTGGLPPGAPSPP</sequence>
<feature type="signal peptide" evidence="1">
    <location>
        <begin position="1"/>
        <end position="18"/>
    </location>
</feature>
<feature type="chain" id="PRO_5004833888" description="Intradiol ring-cleavage dioxygenases domain-containing protein" evidence="1">
    <location>
        <begin position="19"/>
        <end position="345"/>
    </location>
</feature>
<dbReference type="InterPro" id="IPR000627">
    <property type="entry name" value="Intradiol_dOase_C"/>
</dbReference>
<dbReference type="OMA" id="LMWITIG"/>
<dbReference type="HOGENOM" id="CLU_027719_0_1_1"/>
<reference evidence="4" key="1">
    <citation type="journal article" date="2015" name="BMC Genomics">
        <title>Genomic and transcriptomic analysis of the endophytic fungus Pestalotiopsis fici reveals its lifestyle and high potential for synthesis of natural products.</title>
        <authorList>
            <person name="Wang X."/>
            <person name="Zhang X."/>
            <person name="Liu L."/>
            <person name="Xiang M."/>
            <person name="Wang W."/>
            <person name="Sun X."/>
            <person name="Che Y."/>
            <person name="Guo L."/>
            <person name="Liu G."/>
            <person name="Guo L."/>
            <person name="Wang C."/>
            <person name="Yin W.B."/>
            <person name="Stadler M."/>
            <person name="Zhang X."/>
            <person name="Liu X."/>
        </authorList>
    </citation>
    <scope>NUCLEOTIDE SEQUENCE [LARGE SCALE GENOMIC DNA]</scope>
    <source>
        <strain evidence="4">W106-1 / CGMCC3.15140</strain>
    </source>
</reference>
<accession>W3WU70</accession>
<evidence type="ECO:0000256" key="1">
    <source>
        <dbReference type="SAM" id="SignalP"/>
    </source>
</evidence>
<dbReference type="eggNOG" id="ENOG502QPRK">
    <property type="taxonomic scope" value="Eukaryota"/>
</dbReference>
<dbReference type="Proteomes" id="UP000030651">
    <property type="component" value="Unassembled WGS sequence"/>
</dbReference>
<name>W3WU70_PESFW</name>
<protein>
    <recommendedName>
        <fullName evidence="2">Intradiol ring-cleavage dioxygenases domain-containing protein</fullName>
    </recommendedName>
</protein>
<dbReference type="GO" id="GO:0016702">
    <property type="term" value="F:oxidoreductase activity, acting on single donors with incorporation of molecular oxygen, incorporation of two atoms of oxygen"/>
    <property type="evidence" value="ECO:0007669"/>
    <property type="project" value="InterPro"/>
</dbReference>
<keyword evidence="4" id="KW-1185">Reference proteome</keyword>
<evidence type="ECO:0000313" key="4">
    <source>
        <dbReference type="Proteomes" id="UP000030651"/>
    </source>
</evidence>
<dbReference type="GO" id="GO:0008199">
    <property type="term" value="F:ferric iron binding"/>
    <property type="evidence" value="ECO:0007669"/>
    <property type="project" value="InterPro"/>
</dbReference>
<dbReference type="PANTHER" id="PTHR34315:SF1">
    <property type="entry name" value="INTRADIOL RING-CLEAVAGE DIOXYGENASES DOMAIN-CONTAINING PROTEIN-RELATED"/>
    <property type="match status" value="1"/>
</dbReference>
<dbReference type="GeneID" id="19276315"/>